<feature type="region of interest" description="Disordered" evidence="1">
    <location>
        <begin position="30"/>
        <end position="49"/>
    </location>
</feature>
<dbReference type="PANTHER" id="PTHR14330:SF2">
    <property type="entry name" value="A-KINASE-INTERACTING PROTEIN 1"/>
    <property type="match status" value="1"/>
</dbReference>
<evidence type="ECO:0000313" key="3">
    <source>
        <dbReference type="Proteomes" id="UP001148018"/>
    </source>
</evidence>
<dbReference type="PANTHER" id="PTHR14330">
    <property type="entry name" value="A-KINASE-INTERACTING PROTEIN 1"/>
    <property type="match status" value="1"/>
</dbReference>
<evidence type="ECO:0000256" key="1">
    <source>
        <dbReference type="SAM" id="MobiDB-lite"/>
    </source>
</evidence>
<name>A0A9Q0DXT5_9TELE</name>
<dbReference type="Proteomes" id="UP001148018">
    <property type="component" value="Unassembled WGS sequence"/>
</dbReference>
<comment type="caution">
    <text evidence="2">The sequence shown here is derived from an EMBL/GenBank/DDBJ whole genome shotgun (WGS) entry which is preliminary data.</text>
</comment>
<dbReference type="OrthoDB" id="5945634at2759"/>
<dbReference type="GO" id="GO:1901222">
    <property type="term" value="P:regulation of non-canonical NF-kappaB signal transduction"/>
    <property type="evidence" value="ECO:0007669"/>
    <property type="project" value="InterPro"/>
</dbReference>
<proteinExistence type="predicted"/>
<sequence>MENQAGFESSLRRSARLGLEVLERASRRRVDWTDSPPALGAHGDGGGPIESCSLAAEDFHIEVSPGSYSITAGLPHAHRQTQRVSLHAGDSITLTFDLSPLS</sequence>
<organism evidence="2 3">
    <name type="scientific">Muraenolepis orangiensis</name>
    <name type="common">Patagonian moray cod</name>
    <dbReference type="NCBI Taxonomy" id="630683"/>
    <lineage>
        <taxon>Eukaryota</taxon>
        <taxon>Metazoa</taxon>
        <taxon>Chordata</taxon>
        <taxon>Craniata</taxon>
        <taxon>Vertebrata</taxon>
        <taxon>Euteleostomi</taxon>
        <taxon>Actinopterygii</taxon>
        <taxon>Neopterygii</taxon>
        <taxon>Teleostei</taxon>
        <taxon>Neoteleostei</taxon>
        <taxon>Acanthomorphata</taxon>
        <taxon>Zeiogadaria</taxon>
        <taxon>Gadariae</taxon>
        <taxon>Gadiformes</taxon>
        <taxon>Muraenolepidoidei</taxon>
        <taxon>Muraenolepididae</taxon>
        <taxon>Muraenolepis</taxon>
    </lineage>
</organism>
<accession>A0A9Q0DXT5</accession>
<dbReference type="EMBL" id="JANIIK010000110">
    <property type="protein sequence ID" value="KAJ3596526.1"/>
    <property type="molecule type" value="Genomic_DNA"/>
</dbReference>
<evidence type="ECO:0000313" key="2">
    <source>
        <dbReference type="EMBL" id="KAJ3596526.1"/>
    </source>
</evidence>
<gene>
    <name evidence="2" type="ORF">NHX12_002932</name>
</gene>
<reference evidence="2" key="1">
    <citation type="submission" date="2022-07" db="EMBL/GenBank/DDBJ databases">
        <title>Chromosome-level genome of Muraenolepis orangiensis.</title>
        <authorList>
            <person name="Kim J."/>
        </authorList>
    </citation>
    <scope>NUCLEOTIDE SEQUENCE</scope>
    <source>
        <strain evidence="2">KU_S4_2022</strain>
        <tissue evidence="2">Muscle</tissue>
    </source>
</reference>
<keyword evidence="3" id="KW-1185">Reference proteome</keyword>
<dbReference type="AlphaFoldDB" id="A0A9Q0DXT5"/>
<protein>
    <submittedName>
        <fullName evidence="2">Uncharacterized protein</fullName>
    </submittedName>
</protein>
<dbReference type="InterPro" id="IPR033214">
    <property type="entry name" value="AKIP1"/>
</dbReference>
<dbReference type="GO" id="GO:0005654">
    <property type="term" value="C:nucleoplasm"/>
    <property type="evidence" value="ECO:0007669"/>
    <property type="project" value="TreeGrafter"/>
</dbReference>